<dbReference type="Proteomes" id="UP000327157">
    <property type="component" value="Chromosome 17"/>
</dbReference>
<accession>A0A5N5GDS2</accession>
<protein>
    <submittedName>
        <fullName evidence="2">Ervatamin-B-like</fullName>
    </submittedName>
</protein>
<comment type="caution">
    <text evidence="2">The sequence shown here is derived from an EMBL/GenBank/DDBJ whole genome shotgun (WGS) entry which is preliminary data.</text>
</comment>
<dbReference type="GO" id="GO:0008234">
    <property type="term" value="F:cysteine-type peptidase activity"/>
    <property type="evidence" value="ECO:0007669"/>
    <property type="project" value="InterPro"/>
</dbReference>
<dbReference type="Gene3D" id="3.90.70.10">
    <property type="entry name" value="Cysteine proteinases"/>
    <property type="match status" value="1"/>
</dbReference>
<gene>
    <name evidence="2" type="ORF">D8674_019652</name>
</gene>
<dbReference type="EMBL" id="SMOL01000487">
    <property type="protein sequence ID" value="KAB2611620.1"/>
    <property type="molecule type" value="Genomic_DNA"/>
</dbReference>
<dbReference type="InterPro" id="IPR038765">
    <property type="entry name" value="Papain-like_cys_pep_sf"/>
</dbReference>
<dbReference type="InterPro" id="IPR000668">
    <property type="entry name" value="Peptidase_C1A_C"/>
</dbReference>
<feature type="domain" description="Peptidase C1A papain C-terminal" evidence="1">
    <location>
        <begin position="1"/>
        <end position="41"/>
    </location>
</feature>
<evidence type="ECO:0000313" key="2">
    <source>
        <dbReference type="EMBL" id="KAB2611620.1"/>
    </source>
</evidence>
<dbReference type="AlphaFoldDB" id="A0A5N5GDS2"/>
<keyword evidence="3" id="KW-1185">Reference proteome</keyword>
<dbReference type="SUPFAM" id="SSF54001">
    <property type="entry name" value="Cysteine proteinases"/>
    <property type="match status" value="1"/>
</dbReference>
<evidence type="ECO:0000313" key="3">
    <source>
        <dbReference type="Proteomes" id="UP000327157"/>
    </source>
</evidence>
<name>A0A5N5GDS2_9ROSA</name>
<reference evidence="3" key="2">
    <citation type="submission" date="2019-10" db="EMBL/GenBank/DDBJ databases">
        <title>A de novo genome assembly of a pear dwarfing rootstock.</title>
        <authorList>
            <person name="Wang F."/>
            <person name="Wang J."/>
            <person name="Li S."/>
            <person name="Zhang Y."/>
            <person name="Fang M."/>
            <person name="Ma L."/>
            <person name="Zhao Y."/>
            <person name="Jiang S."/>
        </authorList>
    </citation>
    <scope>NUCLEOTIDE SEQUENCE [LARGE SCALE GENOMIC DNA]</scope>
</reference>
<reference evidence="2 3" key="3">
    <citation type="submission" date="2019-11" db="EMBL/GenBank/DDBJ databases">
        <title>A de novo genome assembly of a pear dwarfing rootstock.</title>
        <authorList>
            <person name="Wang F."/>
            <person name="Wang J."/>
            <person name="Li S."/>
            <person name="Zhang Y."/>
            <person name="Fang M."/>
            <person name="Ma L."/>
            <person name="Zhao Y."/>
            <person name="Jiang S."/>
        </authorList>
    </citation>
    <scope>NUCLEOTIDE SEQUENCE [LARGE SCALE GENOMIC DNA]</scope>
    <source>
        <strain evidence="2">S2</strain>
        <tissue evidence="2">Leaf</tissue>
    </source>
</reference>
<dbReference type="OrthoDB" id="190265at2759"/>
<evidence type="ECO:0000259" key="1">
    <source>
        <dbReference type="Pfam" id="PF00112"/>
    </source>
</evidence>
<reference evidence="2 3" key="1">
    <citation type="submission" date="2019-09" db="EMBL/GenBank/DDBJ databases">
        <authorList>
            <person name="Ou C."/>
        </authorList>
    </citation>
    <scope>NUCLEOTIDE SEQUENCE [LARGE SCALE GENOMIC DNA]</scope>
    <source>
        <strain evidence="2">S2</strain>
        <tissue evidence="2">Leaf</tissue>
    </source>
</reference>
<sequence length="70" mass="7581">MSEQQVFDCDTRGEDKGCGGGYLDGAFEFINQNHVISSARTVMPVLDGTWNTEGPHTATVTGYEDVPISK</sequence>
<organism evidence="2 3">
    <name type="scientific">Pyrus ussuriensis x Pyrus communis</name>
    <dbReference type="NCBI Taxonomy" id="2448454"/>
    <lineage>
        <taxon>Eukaryota</taxon>
        <taxon>Viridiplantae</taxon>
        <taxon>Streptophyta</taxon>
        <taxon>Embryophyta</taxon>
        <taxon>Tracheophyta</taxon>
        <taxon>Spermatophyta</taxon>
        <taxon>Magnoliopsida</taxon>
        <taxon>eudicotyledons</taxon>
        <taxon>Gunneridae</taxon>
        <taxon>Pentapetalae</taxon>
        <taxon>rosids</taxon>
        <taxon>fabids</taxon>
        <taxon>Rosales</taxon>
        <taxon>Rosaceae</taxon>
        <taxon>Amygdaloideae</taxon>
        <taxon>Maleae</taxon>
        <taxon>Pyrus</taxon>
    </lineage>
</organism>
<dbReference type="Pfam" id="PF00112">
    <property type="entry name" value="Peptidase_C1"/>
    <property type="match status" value="1"/>
</dbReference>
<proteinExistence type="predicted"/>
<dbReference type="GO" id="GO:0006508">
    <property type="term" value="P:proteolysis"/>
    <property type="evidence" value="ECO:0007669"/>
    <property type="project" value="InterPro"/>
</dbReference>